<dbReference type="SUPFAM" id="SSF56059">
    <property type="entry name" value="Glutathione synthetase ATP-binding domain-like"/>
    <property type="match status" value="1"/>
</dbReference>
<proteinExistence type="predicted"/>
<dbReference type="RefSeq" id="WP_255061366.1">
    <property type="nucleotide sequence ID" value="NZ_JANDBD010000007.1"/>
</dbReference>
<evidence type="ECO:0000313" key="3">
    <source>
        <dbReference type="EMBL" id="MCP9274025.1"/>
    </source>
</evidence>
<evidence type="ECO:0000259" key="1">
    <source>
        <dbReference type="Pfam" id="PF00391"/>
    </source>
</evidence>
<feature type="domain" description="Pyruvate phosphate dikinase AMP/ATP-binding" evidence="2">
    <location>
        <begin position="16"/>
        <end position="309"/>
    </location>
</feature>
<dbReference type="InterPro" id="IPR036637">
    <property type="entry name" value="Phosphohistidine_dom_sf"/>
</dbReference>
<gene>
    <name evidence="3" type="ORF">NM203_17695</name>
</gene>
<sequence length="886" mass="96672">MIKIIDAPAELADASVVGHKFARQQRLRDAGVSVPPFFCIVRETPWTAIADVVGPFPGVGAGVHDLTAWAESARNAAEHMRLLPETEAEIRDRYAALGSPDVAVRACVVGRDAQPGEDDAADPFAGLTDSHLYVGADALFDAVSSCLASLFSVRSVLYRARRGIDPRGLSICVGIQQMVDGERSFVAFTHDPATGARETVVAGVYGIGEGVVAERADIDHFFVRRGGIARLVSHKRRMLRRAPGGGVAEHRVPDGLADVPVFSDAQISQIAALAETAEQLLSGPQDIEGVVTADSKIHLVQARPATSPQTPATTIEWTNHNLTESFPGVTTAMTYSHARVFYRMSFRNFYRIVGVPESQLRSSEHHLRRMIGYLDGRAYYRLDAWYALHSRLPGWDALRPMWERSLGLTERHANPGRPPDRHAITRIVARSPRLIWAAVSFPRNVRRFLAWWDVQHILGTDVSQRPVEEVIEMYRRVWSEAESRWGITILASYLSLVGYVAAGALVQRWIDSPEVDLTVLLPGGPPNRTLQSVHSTVALAEQINANPALAERVLTGDARDTWDRIARGAYGGKLESDALTHLREFGDRAMHDLKIEELTPRQRPEMIIDAVRPFVAAGATIRQTRVQESTAATAAVDELRRICPSRWRRAVLRAALRAGGFLVKAREDTRFCRTQLYGFSREVMRRLGSDLAAAGCLDSPEDYVHLEAEEVLGAFDGTCTHADLRLLARTRKHAYQRSCGRPALAADLTTAPPPITTADLRRSVASSATAGSSTELSGLPSCAGIARGRAKLVLQPDVPPSDCAGRILIARETDPGWLPLMLSATGLVAERGSMVSHTAITGRMLGIPTVVAVAGATSKIADGDEVEIDGRSGSIRIVRPHSQRPR</sequence>
<dbReference type="EMBL" id="JANDBD010000007">
    <property type="protein sequence ID" value="MCP9274025.1"/>
    <property type="molecule type" value="Genomic_DNA"/>
</dbReference>
<feature type="domain" description="PEP-utilising enzyme mobile" evidence="1">
    <location>
        <begin position="805"/>
        <end position="873"/>
    </location>
</feature>
<organism evidence="3 4">
    <name type="scientific">Mycolicibacterium arenosum</name>
    <dbReference type="NCBI Taxonomy" id="2952157"/>
    <lineage>
        <taxon>Bacteria</taxon>
        <taxon>Bacillati</taxon>
        <taxon>Actinomycetota</taxon>
        <taxon>Actinomycetes</taxon>
        <taxon>Mycobacteriales</taxon>
        <taxon>Mycobacteriaceae</taxon>
        <taxon>Mycolicibacterium</taxon>
    </lineage>
</organism>
<evidence type="ECO:0000259" key="2">
    <source>
        <dbReference type="Pfam" id="PF01326"/>
    </source>
</evidence>
<dbReference type="Gene3D" id="3.30.470.20">
    <property type="entry name" value="ATP-grasp fold, B domain"/>
    <property type="match status" value="1"/>
</dbReference>
<dbReference type="InterPro" id="IPR008279">
    <property type="entry name" value="PEP-util_enz_mobile_dom"/>
</dbReference>
<dbReference type="Pfam" id="PF01326">
    <property type="entry name" value="PPDK_N"/>
    <property type="match status" value="1"/>
</dbReference>
<protein>
    <submittedName>
        <fullName evidence="3">PEP-utilizing enzyme</fullName>
    </submittedName>
</protein>
<dbReference type="InterPro" id="IPR051549">
    <property type="entry name" value="PEP_Utilizing_Enz"/>
</dbReference>
<dbReference type="Gene3D" id="3.30.1490.20">
    <property type="entry name" value="ATP-grasp fold, A domain"/>
    <property type="match status" value="1"/>
</dbReference>
<reference evidence="3 4" key="1">
    <citation type="submission" date="2022-06" db="EMBL/GenBank/DDBJ databases">
        <title>Mycolicibacterium sp. CAU 1645 isolated from seawater.</title>
        <authorList>
            <person name="Kim W."/>
        </authorList>
    </citation>
    <scope>NUCLEOTIDE SEQUENCE [LARGE SCALE GENOMIC DNA]</scope>
    <source>
        <strain evidence="3 4">CAU 1645</strain>
    </source>
</reference>
<name>A0ABT1M580_9MYCO</name>
<dbReference type="SUPFAM" id="SSF52009">
    <property type="entry name" value="Phosphohistidine domain"/>
    <property type="match status" value="1"/>
</dbReference>
<keyword evidence="4" id="KW-1185">Reference proteome</keyword>
<dbReference type="Proteomes" id="UP001651690">
    <property type="component" value="Unassembled WGS sequence"/>
</dbReference>
<dbReference type="PANTHER" id="PTHR43615:SF1">
    <property type="entry name" value="PPDK_N DOMAIN-CONTAINING PROTEIN"/>
    <property type="match status" value="1"/>
</dbReference>
<dbReference type="Pfam" id="PF00391">
    <property type="entry name" value="PEP-utilizers"/>
    <property type="match status" value="1"/>
</dbReference>
<dbReference type="InterPro" id="IPR013815">
    <property type="entry name" value="ATP_grasp_subdomain_1"/>
</dbReference>
<dbReference type="InterPro" id="IPR002192">
    <property type="entry name" value="PPDK_AMP/ATP-bd"/>
</dbReference>
<accession>A0ABT1M580</accession>
<comment type="caution">
    <text evidence="3">The sequence shown here is derived from an EMBL/GenBank/DDBJ whole genome shotgun (WGS) entry which is preliminary data.</text>
</comment>
<evidence type="ECO:0000313" key="4">
    <source>
        <dbReference type="Proteomes" id="UP001651690"/>
    </source>
</evidence>
<dbReference type="PANTHER" id="PTHR43615">
    <property type="entry name" value="PHOSPHOENOLPYRUVATE SYNTHASE-RELATED"/>
    <property type="match status" value="1"/>
</dbReference>
<dbReference type="Gene3D" id="3.50.30.10">
    <property type="entry name" value="Phosphohistidine domain"/>
    <property type="match status" value="1"/>
</dbReference>